<reference evidence="1 2" key="1">
    <citation type="submission" date="2019-07" db="EMBL/GenBank/DDBJ databases">
        <title>Whole genome shotgun sequence of Swaminathania salitolerans NBRC 104436.</title>
        <authorList>
            <person name="Hosoyama A."/>
            <person name="Uohara A."/>
            <person name="Ohji S."/>
            <person name="Ichikawa N."/>
        </authorList>
    </citation>
    <scope>NUCLEOTIDE SEQUENCE [LARGE SCALE GENOMIC DNA]</scope>
    <source>
        <strain evidence="1 2">NBRC 104436</strain>
    </source>
</reference>
<sequence length="56" mass="5583">MTIRTPVLPAFSLLPLSRPSRAGTAPALPVIVEGETDADAVEAFDAAHAGVASPGA</sequence>
<proteinExistence type="predicted"/>
<organism evidence="1 2">
    <name type="scientific">Swaminathania salitolerans</name>
    <dbReference type="NCBI Taxonomy" id="182838"/>
    <lineage>
        <taxon>Bacteria</taxon>
        <taxon>Pseudomonadati</taxon>
        <taxon>Pseudomonadota</taxon>
        <taxon>Alphaproteobacteria</taxon>
        <taxon>Acetobacterales</taxon>
        <taxon>Acetobacteraceae</taxon>
        <taxon>Swaminathania</taxon>
    </lineage>
</organism>
<dbReference type="Proteomes" id="UP000321405">
    <property type="component" value="Unassembled WGS sequence"/>
</dbReference>
<evidence type="ECO:0000313" key="1">
    <source>
        <dbReference type="EMBL" id="GEL02472.1"/>
    </source>
</evidence>
<comment type="caution">
    <text evidence="1">The sequence shown here is derived from an EMBL/GenBank/DDBJ whole genome shotgun (WGS) entry which is preliminary data.</text>
</comment>
<accession>A0A511BQX2</accession>
<dbReference type="EMBL" id="BJVC01000003">
    <property type="protein sequence ID" value="GEL02472.1"/>
    <property type="molecule type" value="Genomic_DNA"/>
</dbReference>
<evidence type="ECO:0000313" key="2">
    <source>
        <dbReference type="Proteomes" id="UP000321405"/>
    </source>
</evidence>
<protein>
    <submittedName>
        <fullName evidence="1">Uncharacterized protein</fullName>
    </submittedName>
</protein>
<gene>
    <name evidence="1" type="ORF">SSA02_16350</name>
</gene>
<name>A0A511BQX2_9PROT</name>
<keyword evidence="2" id="KW-1185">Reference proteome</keyword>
<dbReference type="AlphaFoldDB" id="A0A511BQX2"/>